<reference evidence="2" key="2">
    <citation type="submission" date="2020-09" db="EMBL/GenBank/DDBJ databases">
        <authorList>
            <person name="Sun Q."/>
            <person name="Zhou Y."/>
        </authorList>
    </citation>
    <scope>NUCLEOTIDE SEQUENCE</scope>
    <source>
        <strain evidence="2">CGMCC 1.8984</strain>
    </source>
</reference>
<reference evidence="2" key="1">
    <citation type="journal article" date="2014" name="Int. J. Syst. Evol. Microbiol.">
        <title>Complete genome sequence of Corynebacterium casei LMG S-19264T (=DSM 44701T), isolated from a smear-ripened cheese.</title>
        <authorList>
            <consortium name="US DOE Joint Genome Institute (JGI-PGF)"/>
            <person name="Walter F."/>
            <person name="Albersmeier A."/>
            <person name="Kalinowski J."/>
            <person name="Ruckert C."/>
        </authorList>
    </citation>
    <scope>NUCLEOTIDE SEQUENCE</scope>
    <source>
        <strain evidence="2">CGMCC 1.8984</strain>
    </source>
</reference>
<dbReference type="InterPro" id="IPR013149">
    <property type="entry name" value="ADH-like_C"/>
</dbReference>
<dbReference type="InterPro" id="IPR036291">
    <property type="entry name" value="NAD(P)-bd_dom_sf"/>
</dbReference>
<protein>
    <submittedName>
        <fullName evidence="2">NADPH:quinone oxidoreductase</fullName>
    </submittedName>
</protein>
<organism evidence="2 3">
    <name type="scientific">Agromyces bauzanensis</name>
    <dbReference type="NCBI Taxonomy" id="1308924"/>
    <lineage>
        <taxon>Bacteria</taxon>
        <taxon>Bacillati</taxon>
        <taxon>Actinomycetota</taxon>
        <taxon>Actinomycetes</taxon>
        <taxon>Micrococcales</taxon>
        <taxon>Microbacteriaceae</taxon>
        <taxon>Agromyces</taxon>
    </lineage>
</organism>
<evidence type="ECO:0000259" key="1">
    <source>
        <dbReference type="SMART" id="SM00829"/>
    </source>
</evidence>
<gene>
    <name evidence="2" type="primary">fadB4</name>
    <name evidence="2" type="ORF">GCM10011372_01650</name>
</gene>
<dbReference type="Gene3D" id="3.40.50.720">
    <property type="entry name" value="NAD(P)-binding Rossmann-like Domain"/>
    <property type="match status" value="1"/>
</dbReference>
<dbReference type="InterPro" id="IPR020843">
    <property type="entry name" value="ER"/>
</dbReference>
<name>A0A917P9G1_9MICO</name>
<dbReference type="SUPFAM" id="SSF50129">
    <property type="entry name" value="GroES-like"/>
    <property type="match status" value="1"/>
</dbReference>
<dbReference type="CDD" id="cd08241">
    <property type="entry name" value="QOR1"/>
    <property type="match status" value="1"/>
</dbReference>
<evidence type="ECO:0000313" key="2">
    <source>
        <dbReference type="EMBL" id="GGJ67529.1"/>
    </source>
</evidence>
<dbReference type="InterPro" id="IPR013154">
    <property type="entry name" value="ADH-like_N"/>
</dbReference>
<evidence type="ECO:0000313" key="3">
    <source>
        <dbReference type="Proteomes" id="UP000636956"/>
    </source>
</evidence>
<dbReference type="PANTHER" id="PTHR43677:SF4">
    <property type="entry name" value="QUINONE OXIDOREDUCTASE-LIKE PROTEIN 2"/>
    <property type="match status" value="1"/>
</dbReference>
<dbReference type="AlphaFoldDB" id="A0A917P9G1"/>
<dbReference type="Pfam" id="PF08240">
    <property type="entry name" value="ADH_N"/>
    <property type="match status" value="1"/>
</dbReference>
<dbReference type="EMBL" id="BMMD01000001">
    <property type="protein sequence ID" value="GGJ67529.1"/>
    <property type="molecule type" value="Genomic_DNA"/>
</dbReference>
<dbReference type="GO" id="GO:0016491">
    <property type="term" value="F:oxidoreductase activity"/>
    <property type="evidence" value="ECO:0007669"/>
    <property type="project" value="InterPro"/>
</dbReference>
<dbReference type="InterPro" id="IPR011032">
    <property type="entry name" value="GroES-like_sf"/>
</dbReference>
<sequence length="328" mass="34229">MRAFVVNRLDGPDAIHVGDVLEPAGSHGRAGGLRVLVDVRAAGLSPIDVLQSRGAYQYGAPPPYTPGSEAAGVVREADPASGFAPGDRVAGIVFWGALAERCLVAPEYTIRLPDSVSFAEGAAVYLNYSTAWYAYHRAAVQPGQTVLVHGAAGGVGAAALDLAAQFGARAIAVVSSDAKAAFAERAGAWAVVRSDSAWLERVRELTGGRGVDAVLDPVGGDRFTDSLRALRIGGTLVVIGFVGGGIPEVRVNRLLLRNLTITGISADTMDREHPGTLVMVRDAVQRLLDTGMLHPHVGARLPFDRAADAVRLVERGTTIGKVVVDVST</sequence>
<keyword evidence="3" id="KW-1185">Reference proteome</keyword>
<feature type="domain" description="Enoyl reductase (ER)" evidence="1">
    <location>
        <begin position="18"/>
        <end position="324"/>
    </location>
</feature>
<dbReference type="InterPro" id="IPR051397">
    <property type="entry name" value="Zn-ADH-like_protein"/>
</dbReference>
<dbReference type="Pfam" id="PF00107">
    <property type="entry name" value="ADH_zinc_N"/>
    <property type="match status" value="1"/>
</dbReference>
<proteinExistence type="predicted"/>
<dbReference type="SMART" id="SM00829">
    <property type="entry name" value="PKS_ER"/>
    <property type="match status" value="1"/>
</dbReference>
<dbReference type="SUPFAM" id="SSF51735">
    <property type="entry name" value="NAD(P)-binding Rossmann-fold domains"/>
    <property type="match status" value="1"/>
</dbReference>
<dbReference type="Proteomes" id="UP000636956">
    <property type="component" value="Unassembled WGS sequence"/>
</dbReference>
<dbReference type="PANTHER" id="PTHR43677">
    <property type="entry name" value="SHORT-CHAIN DEHYDROGENASE/REDUCTASE"/>
    <property type="match status" value="1"/>
</dbReference>
<dbReference type="Gene3D" id="3.90.180.10">
    <property type="entry name" value="Medium-chain alcohol dehydrogenases, catalytic domain"/>
    <property type="match status" value="1"/>
</dbReference>
<accession>A0A917P9G1</accession>
<comment type="caution">
    <text evidence="2">The sequence shown here is derived from an EMBL/GenBank/DDBJ whole genome shotgun (WGS) entry which is preliminary data.</text>
</comment>
<dbReference type="RefSeq" id="WP_188741542.1">
    <property type="nucleotide sequence ID" value="NZ_BAABFW010000007.1"/>
</dbReference>